<reference evidence="12" key="2">
    <citation type="submission" date="2020-11" db="EMBL/GenBank/DDBJ databases">
        <authorList>
            <consortium name="DOE Joint Genome Institute"/>
            <person name="Kuo A."/>
            <person name="Miyauchi S."/>
            <person name="Kiss E."/>
            <person name="Drula E."/>
            <person name="Kohler A."/>
            <person name="Sanchez-Garcia M."/>
            <person name="Andreopoulos B."/>
            <person name="Barry K.W."/>
            <person name="Bonito G."/>
            <person name="Buee M."/>
            <person name="Carver A."/>
            <person name="Chen C."/>
            <person name="Cichocki N."/>
            <person name="Clum A."/>
            <person name="Culley D."/>
            <person name="Crous P.W."/>
            <person name="Fauchery L."/>
            <person name="Girlanda M."/>
            <person name="Hayes R."/>
            <person name="Keri Z."/>
            <person name="Labutti K."/>
            <person name="Lipzen A."/>
            <person name="Lombard V."/>
            <person name="Magnuson J."/>
            <person name="Maillard F."/>
            <person name="Morin E."/>
            <person name="Murat C."/>
            <person name="Nolan M."/>
            <person name="Ohm R."/>
            <person name="Pangilinan J."/>
            <person name="Pereira M."/>
            <person name="Perotto S."/>
            <person name="Peter M."/>
            <person name="Riley R."/>
            <person name="Sitrit Y."/>
            <person name="Stielow B."/>
            <person name="Szollosi G."/>
            <person name="Zifcakova L."/>
            <person name="Stursova M."/>
            <person name="Spatafora J.W."/>
            <person name="Tedersoo L."/>
            <person name="Vaario L.-M."/>
            <person name="Yamada A."/>
            <person name="Yan M."/>
            <person name="Wang P."/>
            <person name="Xu J."/>
            <person name="Bruns T."/>
            <person name="Baldrian P."/>
            <person name="Vilgalys R."/>
            <person name="Henrissat B."/>
            <person name="Grigoriev I.V."/>
            <person name="Hibbett D."/>
            <person name="Nagy L.G."/>
            <person name="Martin F.M."/>
        </authorList>
    </citation>
    <scope>NUCLEOTIDE SEQUENCE</scope>
    <source>
        <strain evidence="12">UH-Tt-Lm1</strain>
    </source>
</reference>
<feature type="compositionally biased region" description="Polar residues" evidence="9">
    <location>
        <begin position="102"/>
        <end position="118"/>
    </location>
</feature>
<dbReference type="GO" id="GO:0003723">
    <property type="term" value="F:RNA binding"/>
    <property type="evidence" value="ECO:0007669"/>
    <property type="project" value="UniProtKB-KW"/>
</dbReference>
<feature type="region of interest" description="Disordered" evidence="9">
    <location>
        <begin position="491"/>
        <end position="557"/>
    </location>
</feature>
<dbReference type="Pfam" id="PF13234">
    <property type="entry name" value="MTR4_beta-barrel"/>
    <property type="match status" value="1"/>
</dbReference>
<dbReference type="PANTHER" id="PTHR12131">
    <property type="entry name" value="ATP-DEPENDENT RNA AND DNA HELICASE"/>
    <property type="match status" value="1"/>
</dbReference>
<dbReference type="Pfam" id="PF08148">
    <property type="entry name" value="DSHCT"/>
    <property type="match status" value="1"/>
</dbReference>
<comment type="similarity">
    <text evidence="2">Belongs to the helicase family. SKI2 subfamily.</text>
</comment>
<feature type="compositionally biased region" description="Low complexity" evidence="9">
    <location>
        <begin position="509"/>
        <end position="526"/>
    </location>
</feature>
<dbReference type="FunFam" id="3.40.50.300:FF:000987">
    <property type="entry name" value="DEAD/DEAH box RNA helicase"/>
    <property type="match status" value="1"/>
</dbReference>
<dbReference type="Proteomes" id="UP000736335">
    <property type="component" value="Unassembled WGS sequence"/>
</dbReference>
<dbReference type="InterPro" id="IPR012961">
    <property type="entry name" value="Ski2/MTR4_C"/>
</dbReference>
<sequence>MDVEAQARLIQNIVSPSPECAARLLDGLGLSELPSRQRIHGEIEDRLLLPKQKIPDHWLPKYQIHWQNELSIPSLIKHEPSPQPTSLSFIRTGLDGRVTGYKETSNPRTSTGLTSTSLDRAPGPSKNFVRGKTGNVPFWPGGLEGANSGIPEELEDEIAAEGKGIRTIPPGFTRGLRLPGEGEDEAGLDELDRIQKHSAVGGDVPSSSRSEYEVPSLIGSSEIDDLLPTSRAQLAPLSAAHRSTRRTHLQKREWARTVDITKPMKNFHELVPDMAHKYPFELDTFQKEAIYHLEMGDSVFVAAHTSAGKTVVAEYAIALASKHMTRAIYTSPIKALSNQKFRDFKQTFGSTSVGILTGDVQINPEANCLIMTTEILRSMLYKGADLIRDVEFVIFDEVHYVNDAERGVVWEEVIIMLPDHVNIILLSATVPNTNEFADWVGRTKKKDIYVISTAKRPVPLEHYLYAGRELWKIVDASRSFLGQGYKDAGEALRRKQDKEREAAGLPPVQRLGARAAAPQRGARGLPTGRGGGSSTRGRGQVSRGSAPSRGGAPTKTAHDKGLYVHLMGTLKKKSLLPVVVFTLSKRKCEENASTLMNLDLCTSTEKSEVHVAIEKALGRLKEPDRKLPQIRRMRDLLTRGIGVHHGGLLPIVKEIVEILFARGLVKVLFATETFAMGVNMPTKCVVFSGIKKHDGRSFREILAGEYTQMAGRAGRRGLDTTGTVIITVGDELPEQGILTQMILGPPSKLRSQFRLTYNMILNLLRVEALRVEEMIKRSFSENASQRLLPDQQKKVLEGEKKLSQMRRLECDVCLQDLEDYYDTTVNIIDHNQRLLSMAAGSPHGTKVLSSGRVVILRDGHFGSNVAVLLKLAPHASEGSKMYWVLALVDSITKSKKNDKDAEAVVPWWSHNPEELLVSQPEYELTRVSLSSISLVTTRTIKVEPDSIVERHLIRPMREAVGLLQEVVKSWIVESEKGTSNRKIPEVDWRKMRTLEFQETLRSREALEGINNGRSSLLCPDFDIHYEVLHGEKVLQETLDHLRLAISDQNLELIPDYEQRLDVLRELRFIDENSTVLLKGRVACEINSANELVLTELILENTFGEYEPEEVVALLSCFVFQERTEGDPILTPRLESGREAILAIADRVGRVQDKNKVVAEEHKKDLKFGLIEVVYEWAKGTPFEKITTLTDVAEGTIVRAITRLDETCREVRDAARVIGDAELFKKMEEAQNKIKRDIVFAASLYF</sequence>
<dbReference type="InterPro" id="IPR040801">
    <property type="entry name" value="Ski2_N"/>
</dbReference>
<dbReference type="SMART" id="SM00490">
    <property type="entry name" value="HELICc"/>
    <property type="match status" value="1"/>
</dbReference>
<feature type="region of interest" description="Disordered" evidence="9">
    <location>
        <begin position="165"/>
        <end position="184"/>
    </location>
</feature>
<reference evidence="12" key="1">
    <citation type="journal article" date="2020" name="Nat. Commun.">
        <title>Large-scale genome sequencing of mycorrhizal fungi provides insights into the early evolution of symbiotic traits.</title>
        <authorList>
            <person name="Miyauchi S."/>
            <person name="Kiss E."/>
            <person name="Kuo A."/>
            <person name="Drula E."/>
            <person name="Kohler A."/>
            <person name="Sanchez-Garcia M."/>
            <person name="Morin E."/>
            <person name="Andreopoulos B."/>
            <person name="Barry K.W."/>
            <person name="Bonito G."/>
            <person name="Buee M."/>
            <person name="Carver A."/>
            <person name="Chen C."/>
            <person name="Cichocki N."/>
            <person name="Clum A."/>
            <person name="Culley D."/>
            <person name="Crous P.W."/>
            <person name="Fauchery L."/>
            <person name="Girlanda M."/>
            <person name="Hayes R.D."/>
            <person name="Keri Z."/>
            <person name="LaButti K."/>
            <person name="Lipzen A."/>
            <person name="Lombard V."/>
            <person name="Magnuson J."/>
            <person name="Maillard F."/>
            <person name="Murat C."/>
            <person name="Nolan M."/>
            <person name="Ohm R.A."/>
            <person name="Pangilinan J."/>
            <person name="Pereira M.F."/>
            <person name="Perotto S."/>
            <person name="Peter M."/>
            <person name="Pfister S."/>
            <person name="Riley R."/>
            <person name="Sitrit Y."/>
            <person name="Stielow J.B."/>
            <person name="Szollosi G."/>
            <person name="Zifcakova L."/>
            <person name="Stursova M."/>
            <person name="Spatafora J.W."/>
            <person name="Tedersoo L."/>
            <person name="Vaario L.M."/>
            <person name="Yamada A."/>
            <person name="Yan M."/>
            <person name="Wang P."/>
            <person name="Xu J."/>
            <person name="Bruns T."/>
            <person name="Baldrian P."/>
            <person name="Vilgalys R."/>
            <person name="Dunand C."/>
            <person name="Henrissat B."/>
            <person name="Grigoriev I.V."/>
            <person name="Hibbett D."/>
            <person name="Nagy L.G."/>
            <person name="Martin F.M."/>
        </authorList>
    </citation>
    <scope>NUCLEOTIDE SEQUENCE</scope>
    <source>
        <strain evidence="12">UH-Tt-Lm1</strain>
    </source>
</reference>
<keyword evidence="7" id="KW-0067">ATP-binding</keyword>
<keyword evidence="13" id="KW-1185">Reference proteome</keyword>
<dbReference type="OrthoDB" id="64767at2759"/>
<dbReference type="InterPro" id="IPR016438">
    <property type="entry name" value="SKI2-like"/>
</dbReference>
<dbReference type="GO" id="GO:0016787">
    <property type="term" value="F:hydrolase activity"/>
    <property type="evidence" value="ECO:0007669"/>
    <property type="project" value="UniProtKB-KW"/>
</dbReference>
<dbReference type="Pfam" id="PF00270">
    <property type="entry name" value="DEAD"/>
    <property type="match status" value="1"/>
</dbReference>
<protein>
    <submittedName>
        <fullName evidence="12">Antiviral helicase</fullName>
    </submittedName>
</protein>
<evidence type="ECO:0000256" key="1">
    <source>
        <dbReference type="ARBA" id="ARBA00004496"/>
    </source>
</evidence>
<dbReference type="PROSITE" id="PS51194">
    <property type="entry name" value="HELICASE_CTER"/>
    <property type="match status" value="1"/>
</dbReference>
<dbReference type="AlphaFoldDB" id="A0A9P6HGY6"/>
<keyword evidence="6 12" id="KW-0347">Helicase</keyword>
<dbReference type="InterPro" id="IPR001650">
    <property type="entry name" value="Helicase_C-like"/>
</dbReference>
<feature type="compositionally biased region" description="Low complexity" evidence="9">
    <location>
        <begin position="535"/>
        <end position="545"/>
    </location>
</feature>
<dbReference type="FunFam" id="3.40.50.300:FF:000354">
    <property type="entry name" value="ATP-dependent RNA helicase SKI2"/>
    <property type="match status" value="1"/>
</dbReference>
<evidence type="ECO:0000256" key="7">
    <source>
        <dbReference type="ARBA" id="ARBA00022840"/>
    </source>
</evidence>
<dbReference type="EMBL" id="WIUZ02000005">
    <property type="protein sequence ID" value="KAF9786739.1"/>
    <property type="molecule type" value="Genomic_DNA"/>
</dbReference>
<organism evidence="12 13">
    <name type="scientific">Thelephora terrestris</name>
    <dbReference type="NCBI Taxonomy" id="56493"/>
    <lineage>
        <taxon>Eukaryota</taxon>
        <taxon>Fungi</taxon>
        <taxon>Dikarya</taxon>
        <taxon>Basidiomycota</taxon>
        <taxon>Agaricomycotina</taxon>
        <taxon>Agaricomycetes</taxon>
        <taxon>Thelephorales</taxon>
        <taxon>Thelephoraceae</taxon>
        <taxon>Thelephora</taxon>
    </lineage>
</organism>
<dbReference type="PROSITE" id="PS51192">
    <property type="entry name" value="HELICASE_ATP_BIND_1"/>
    <property type="match status" value="1"/>
</dbReference>
<feature type="compositionally biased region" description="Basic and acidic residues" evidence="9">
    <location>
        <begin position="491"/>
        <end position="502"/>
    </location>
</feature>
<evidence type="ECO:0000256" key="3">
    <source>
        <dbReference type="ARBA" id="ARBA00022490"/>
    </source>
</evidence>
<dbReference type="InterPro" id="IPR050699">
    <property type="entry name" value="RNA-DNA_Helicase"/>
</dbReference>
<evidence type="ECO:0000259" key="11">
    <source>
        <dbReference type="PROSITE" id="PS51194"/>
    </source>
</evidence>
<evidence type="ECO:0000259" key="10">
    <source>
        <dbReference type="PROSITE" id="PS51192"/>
    </source>
</evidence>
<dbReference type="InterPro" id="IPR025696">
    <property type="entry name" value="Beta-barrel_MTR4"/>
</dbReference>
<dbReference type="SUPFAM" id="SSF52540">
    <property type="entry name" value="P-loop containing nucleoside triphosphate hydrolases"/>
    <property type="match status" value="1"/>
</dbReference>
<dbReference type="GO" id="GO:0005524">
    <property type="term" value="F:ATP binding"/>
    <property type="evidence" value="ECO:0007669"/>
    <property type="project" value="UniProtKB-KW"/>
</dbReference>
<dbReference type="GO" id="GO:0070478">
    <property type="term" value="P:nuclear-transcribed mRNA catabolic process, 3'-5' exonucleolytic nonsense-mediated decay"/>
    <property type="evidence" value="ECO:0007669"/>
    <property type="project" value="TreeGrafter"/>
</dbReference>
<feature type="domain" description="Helicase ATP-binding" evidence="10">
    <location>
        <begin position="290"/>
        <end position="448"/>
    </location>
</feature>
<dbReference type="InterPro" id="IPR048392">
    <property type="entry name" value="MTR4-like_stalk"/>
</dbReference>
<dbReference type="GO" id="GO:0055087">
    <property type="term" value="C:Ski complex"/>
    <property type="evidence" value="ECO:0007669"/>
    <property type="project" value="TreeGrafter"/>
</dbReference>
<feature type="domain" description="Helicase C-terminal" evidence="11">
    <location>
        <begin position="575"/>
        <end position="764"/>
    </location>
</feature>
<keyword evidence="3" id="KW-0963">Cytoplasm</keyword>
<dbReference type="SMART" id="SM00487">
    <property type="entry name" value="DEXDc"/>
    <property type="match status" value="1"/>
</dbReference>
<keyword evidence="4" id="KW-0547">Nucleotide-binding</keyword>
<dbReference type="Gene3D" id="1.10.3380.30">
    <property type="match status" value="1"/>
</dbReference>
<dbReference type="PANTHER" id="PTHR12131:SF1">
    <property type="entry name" value="ATP-DEPENDENT RNA HELICASE SUPV3L1, MITOCHONDRIAL-RELATED"/>
    <property type="match status" value="1"/>
</dbReference>
<keyword evidence="5" id="KW-0378">Hydrolase</keyword>
<accession>A0A9P6HGY6</accession>
<evidence type="ECO:0000256" key="9">
    <source>
        <dbReference type="SAM" id="MobiDB-lite"/>
    </source>
</evidence>
<evidence type="ECO:0000256" key="8">
    <source>
        <dbReference type="ARBA" id="ARBA00022884"/>
    </source>
</evidence>
<evidence type="ECO:0000256" key="5">
    <source>
        <dbReference type="ARBA" id="ARBA00022801"/>
    </source>
</evidence>
<proteinExistence type="inferred from homology"/>
<evidence type="ECO:0000256" key="4">
    <source>
        <dbReference type="ARBA" id="ARBA00022741"/>
    </source>
</evidence>
<dbReference type="Pfam" id="PF00271">
    <property type="entry name" value="Helicase_C"/>
    <property type="match status" value="1"/>
</dbReference>
<dbReference type="PIRSF" id="PIRSF005198">
    <property type="entry name" value="Antiviral_helicase_SKI2"/>
    <property type="match status" value="1"/>
</dbReference>
<dbReference type="Pfam" id="PF17911">
    <property type="entry name" value="Ski2_N"/>
    <property type="match status" value="1"/>
</dbReference>
<keyword evidence="8" id="KW-0694">RNA-binding</keyword>
<dbReference type="CDD" id="cd18795">
    <property type="entry name" value="SF2_C_Ski2"/>
    <property type="match status" value="1"/>
</dbReference>
<comment type="subcellular location">
    <subcellularLocation>
        <location evidence="1">Cytoplasm</location>
    </subcellularLocation>
</comment>
<name>A0A9P6HGY6_9AGAM</name>
<gene>
    <name evidence="12" type="ORF">BJ322DRAFT_1099208</name>
</gene>
<comment type="caution">
    <text evidence="12">The sequence shown here is derived from an EMBL/GenBank/DDBJ whole genome shotgun (WGS) entry which is preliminary data.</text>
</comment>
<evidence type="ECO:0000313" key="13">
    <source>
        <dbReference type="Proteomes" id="UP000736335"/>
    </source>
</evidence>
<dbReference type="InterPro" id="IPR027417">
    <property type="entry name" value="P-loop_NTPase"/>
</dbReference>
<evidence type="ECO:0000256" key="6">
    <source>
        <dbReference type="ARBA" id="ARBA00022806"/>
    </source>
</evidence>
<dbReference type="GO" id="GO:0003724">
    <property type="term" value="F:RNA helicase activity"/>
    <property type="evidence" value="ECO:0007669"/>
    <property type="project" value="InterPro"/>
</dbReference>
<dbReference type="InterPro" id="IPR011545">
    <property type="entry name" value="DEAD/DEAH_box_helicase_dom"/>
</dbReference>
<dbReference type="Pfam" id="PF21408">
    <property type="entry name" value="MTR4-like_stalk"/>
    <property type="match status" value="1"/>
</dbReference>
<evidence type="ECO:0000256" key="2">
    <source>
        <dbReference type="ARBA" id="ARBA00010140"/>
    </source>
</evidence>
<dbReference type="Gene3D" id="1.20.1500.20">
    <property type="match status" value="1"/>
</dbReference>
<evidence type="ECO:0000313" key="12">
    <source>
        <dbReference type="EMBL" id="KAF9786739.1"/>
    </source>
</evidence>
<dbReference type="InterPro" id="IPR014001">
    <property type="entry name" value="Helicase_ATP-bd"/>
</dbReference>
<feature type="region of interest" description="Disordered" evidence="9">
    <location>
        <begin position="98"/>
        <end position="136"/>
    </location>
</feature>
<dbReference type="Gene3D" id="3.40.50.300">
    <property type="entry name" value="P-loop containing nucleotide triphosphate hydrolases"/>
    <property type="match status" value="2"/>
</dbReference>
<dbReference type="FunFam" id="1.10.3380.30:FF:000001">
    <property type="entry name" value="Ski2 ATP-dependent RNA helicase"/>
    <property type="match status" value="1"/>
</dbReference>
<dbReference type="SMART" id="SM01142">
    <property type="entry name" value="DSHCT"/>
    <property type="match status" value="1"/>
</dbReference>